<protein>
    <submittedName>
        <fullName evidence="1">Uncharacterized protein</fullName>
    </submittedName>
</protein>
<dbReference type="Proteomes" id="UP000186666">
    <property type="component" value="Unassembled WGS sequence"/>
</dbReference>
<name>A0ABY1KEN9_9BACL</name>
<comment type="caution">
    <text evidence="1">The sequence shown here is derived from an EMBL/GenBank/DDBJ whole genome shotgun (WGS) entry which is preliminary data.</text>
</comment>
<gene>
    <name evidence="1" type="ORF">SAMN05421578_1475</name>
</gene>
<accession>A0ABY1KEN9</accession>
<dbReference type="RefSeq" id="WP_068591275.1">
    <property type="nucleotide sequence ID" value="NZ_FTNK01000047.1"/>
</dbReference>
<dbReference type="EMBL" id="FTNK01000047">
    <property type="protein sequence ID" value="SIR72409.1"/>
    <property type="molecule type" value="Genomic_DNA"/>
</dbReference>
<reference evidence="1 2" key="1">
    <citation type="submission" date="2017-01" db="EMBL/GenBank/DDBJ databases">
        <authorList>
            <person name="Varghese N."/>
            <person name="Submissions S."/>
        </authorList>
    </citation>
    <scope>NUCLEOTIDE SEQUENCE [LARGE SCALE GENOMIC DNA]</scope>
    <source>
        <strain evidence="1 2">ATCC 23464</strain>
    </source>
</reference>
<evidence type="ECO:0000313" key="1">
    <source>
        <dbReference type="EMBL" id="SIR72409.1"/>
    </source>
</evidence>
<keyword evidence="2" id="KW-1185">Reference proteome</keyword>
<evidence type="ECO:0000313" key="2">
    <source>
        <dbReference type="Proteomes" id="UP000186666"/>
    </source>
</evidence>
<proteinExistence type="predicted"/>
<sequence length="222" mass="25633">MTKILTCSELYELSTHPKINTISLELLREYYATYLEPFKYEISLTGNDDGGNEISRTIDLRFDKDCFCHLVATKKIVKRSVRSNDLYKYFGSNGYDNIQNGMINFDLFKTMNRKLYDLNKSKFVFFYLIPLVMDNAKAVLFDGTKLQNSDVDCDIIFYDEINKKYIHLGVDYNEKKGYYRPVTFLVEKVTEANSGLKFIENQNPLLVGQIHKVSAIGSVVGK</sequence>
<organism evidence="1 2">
    <name type="scientific">Paenibacillus macquariensis</name>
    <dbReference type="NCBI Taxonomy" id="948756"/>
    <lineage>
        <taxon>Bacteria</taxon>
        <taxon>Bacillati</taxon>
        <taxon>Bacillota</taxon>
        <taxon>Bacilli</taxon>
        <taxon>Bacillales</taxon>
        <taxon>Paenibacillaceae</taxon>
        <taxon>Paenibacillus</taxon>
    </lineage>
</organism>